<dbReference type="CDD" id="cd02516">
    <property type="entry name" value="CDP-ME_synthetase"/>
    <property type="match status" value="1"/>
</dbReference>
<sequence length="225" mass="23039">MANTVAVVPAAGSGVRLGAGIPKAFFLLGGMTLVERAVAGLRESGVVDEVVVAVPPDRTDEAKLILGHTATVVAGGADRVESVRLALESASEGAEAPEFVLVHDAARPLTPPDLVVRVVEALRAGNRAVVPALPVSDTIKAVDANGVVLGTPERAGLRAVQTPQGFATELLLRAYQQAGAGVQFTDDASMVEHVGGQVQVVEGDPLAFKITTALDAMLAEAVLSR</sequence>
<evidence type="ECO:0000256" key="2">
    <source>
        <dbReference type="ARBA" id="ARBA00004787"/>
    </source>
</evidence>
<dbReference type="GO" id="GO:0050518">
    <property type="term" value="F:2-C-methyl-D-erythritol 4-phosphate cytidylyltransferase activity"/>
    <property type="evidence" value="ECO:0007669"/>
    <property type="project" value="UniProtKB-EC"/>
</dbReference>
<gene>
    <name evidence="7 8" type="primary">ispD</name>
    <name evidence="8" type="ORF">K6T79_11240</name>
</gene>
<dbReference type="PROSITE" id="PS01295">
    <property type="entry name" value="ISPD"/>
    <property type="match status" value="1"/>
</dbReference>
<protein>
    <recommendedName>
        <fullName evidence="7">2-C-methyl-D-erythritol 4-phosphate cytidylyltransferase</fullName>
        <ecNumber evidence="7">2.7.7.60</ecNumber>
    </recommendedName>
    <alternativeName>
        <fullName evidence="7">4-diphosphocytidyl-2C-methyl-D-erythritol synthase</fullName>
    </alternativeName>
    <alternativeName>
        <fullName evidence="7">MEP cytidylyltransferase</fullName>
        <shortName evidence="7">MCT</shortName>
    </alternativeName>
</protein>
<feature type="site" description="Positions MEP for the nucleophilic attack" evidence="7">
    <location>
        <position position="209"/>
    </location>
</feature>
<keyword evidence="6 7" id="KW-0414">Isoprene biosynthesis</keyword>
<proteinExistence type="inferred from homology"/>
<dbReference type="InterPro" id="IPR018294">
    <property type="entry name" value="ISPD_synthase_CS"/>
</dbReference>
<comment type="similarity">
    <text evidence="3 7">Belongs to the IspD/TarI cytidylyltransferase family. IspD subfamily.</text>
</comment>
<comment type="function">
    <text evidence="7">Catalyzes the formation of 4-diphosphocytidyl-2-C-methyl-D-erythritol from CTP and 2-C-methyl-D-erythritol 4-phosphate (MEP).</text>
</comment>
<evidence type="ECO:0000313" key="8">
    <source>
        <dbReference type="EMBL" id="MEB3021622.1"/>
    </source>
</evidence>
<keyword evidence="4 7" id="KW-0808">Transferase</keyword>
<name>A0ABU5XH40_9MYCO</name>
<dbReference type="HAMAP" id="MF_00108">
    <property type="entry name" value="IspD"/>
    <property type="match status" value="1"/>
</dbReference>
<dbReference type="Proteomes" id="UP001299596">
    <property type="component" value="Unassembled WGS sequence"/>
</dbReference>
<feature type="site" description="Transition state stabilizer" evidence="7">
    <location>
        <position position="16"/>
    </location>
</feature>
<reference evidence="8 9" key="1">
    <citation type="submission" date="2023-12" db="EMBL/GenBank/DDBJ databases">
        <title>Description of new species of Mycobacterium terrae complex isolated from sewage at the Sao Paulo Zoological Park Foundation in Brazil.</title>
        <authorList>
            <person name="Romagnoli C.L."/>
            <person name="Conceicao E.C."/>
            <person name="Machado E."/>
            <person name="Barreto L.B.P.F."/>
            <person name="Sharma A."/>
            <person name="Silva N.M."/>
            <person name="Marques L.E."/>
            <person name="Juliana M.A."/>
            <person name="Lourenco M.C.S."/>
            <person name="Digiampietri L.A."/>
            <person name="Suffys P.N."/>
            <person name="Viana-Niero C."/>
        </authorList>
    </citation>
    <scope>NUCLEOTIDE SEQUENCE [LARGE SCALE GENOMIC DNA]</scope>
    <source>
        <strain evidence="8 9">MYC098</strain>
    </source>
</reference>
<comment type="caution">
    <text evidence="8">The sequence shown here is derived from an EMBL/GenBank/DDBJ whole genome shotgun (WGS) entry which is preliminary data.</text>
</comment>
<evidence type="ECO:0000256" key="3">
    <source>
        <dbReference type="ARBA" id="ARBA00009789"/>
    </source>
</evidence>
<dbReference type="Gene3D" id="3.90.550.10">
    <property type="entry name" value="Spore Coat Polysaccharide Biosynthesis Protein SpsA, Chain A"/>
    <property type="match status" value="1"/>
</dbReference>
<comment type="pathway">
    <text evidence="2 7">Isoprenoid biosynthesis; isopentenyl diphosphate biosynthesis via DXP pathway; isopentenyl diphosphate from 1-deoxy-D-xylulose 5-phosphate: step 2/6.</text>
</comment>
<dbReference type="PANTHER" id="PTHR32125:SF4">
    <property type="entry name" value="2-C-METHYL-D-ERYTHRITOL 4-PHOSPHATE CYTIDYLYLTRANSFERASE, CHLOROPLASTIC"/>
    <property type="match status" value="1"/>
</dbReference>
<dbReference type="InterPro" id="IPR034683">
    <property type="entry name" value="IspD/TarI"/>
</dbReference>
<comment type="catalytic activity">
    <reaction evidence="1 7">
        <text>2-C-methyl-D-erythritol 4-phosphate + CTP + H(+) = 4-CDP-2-C-methyl-D-erythritol + diphosphate</text>
        <dbReference type="Rhea" id="RHEA:13429"/>
        <dbReference type="ChEBI" id="CHEBI:15378"/>
        <dbReference type="ChEBI" id="CHEBI:33019"/>
        <dbReference type="ChEBI" id="CHEBI:37563"/>
        <dbReference type="ChEBI" id="CHEBI:57823"/>
        <dbReference type="ChEBI" id="CHEBI:58262"/>
        <dbReference type="EC" id="2.7.7.60"/>
    </reaction>
</comment>
<dbReference type="SUPFAM" id="SSF53448">
    <property type="entry name" value="Nucleotide-diphospho-sugar transferases"/>
    <property type="match status" value="1"/>
</dbReference>
<evidence type="ECO:0000313" key="9">
    <source>
        <dbReference type="Proteomes" id="UP001299596"/>
    </source>
</evidence>
<dbReference type="NCBIfam" id="TIGR00453">
    <property type="entry name" value="ispD"/>
    <property type="match status" value="1"/>
</dbReference>
<feature type="site" description="Transition state stabilizer" evidence="7">
    <location>
        <position position="23"/>
    </location>
</feature>
<evidence type="ECO:0000256" key="5">
    <source>
        <dbReference type="ARBA" id="ARBA00022695"/>
    </source>
</evidence>
<keyword evidence="5 7" id="KW-0548">Nucleotidyltransferase</keyword>
<organism evidence="8 9">
    <name type="scientific">[Mycobacterium] crassicus</name>
    <dbReference type="NCBI Taxonomy" id="2872309"/>
    <lineage>
        <taxon>Bacteria</taxon>
        <taxon>Bacillati</taxon>
        <taxon>Actinomycetota</taxon>
        <taxon>Actinomycetes</taxon>
        <taxon>Mycobacteriales</taxon>
        <taxon>Mycobacteriaceae</taxon>
        <taxon>Mycolicibacter</taxon>
    </lineage>
</organism>
<dbReference type="PANTHER" id="PTHR32125">
    <property type="entry name" value="2-C-METHYL-D-ERYTHRITOL 4-PHOSPHATE CYTIDYLYLTRANSFERASE, CHLOROPLASTIC"/>
    <property type="match status" value="1"/>
</dbReference>
<evidence type="ECO:0000256" key="1">
    <source>
        <dbReference type="ARBA" id="ARBA00001282"/>
    </source>
</evidence>
<dbReference type="InterPro" id="IPR029044">
    <property type="entry name" value="Nucleotide-diphossugar_trans"/>
</dbReference>
<evidence type="ECO:0000256" key="6">
    <source>
        <dbReference type="ARBA" id="ARBA00023229"/>
    </source>
</evidence>
<feature type="site" description="Positions MEP for the nucleophilic attack" evidence="7">
    <location>
        <position position="154"/>
    </location>
</feature>
<evidence type="ECO:0000256" key="4">
    <source>
        <dbReference type="ARBA" id="ARBA00022679"/>
    </source>
</evidence>
<dbReference type="InterPro" id="IPR001228">
    <property type="entry name" value="IspD"/>
</dbReference>
<dbReference type="EC" id="2.7.7.60" evidence="7"/>
<dbReference type="Pfam" id="PF01128">
    <property type="entry name" value="IspD"/>
    <property type="match status" value="1"/>
</dbReference>
<evidence type="ECO:0000256" key="7">
    <source>
        <dbReference type="HAMAP-Rule" id="MF_00108"/>
    </source>
</evidence>
<accession>A0ABU5XH40</accession>
<dbReference type="InterPro" id="IPR050088">
    <property type="entry name" value="IspD/TarI_cytidylyltransf_bact"/>
</dbReference>
<keyword evidence="9" id="KW-1185">Reference proteome</keyword>
<dbReference type="EMBL" id="JAYJJR010000006">
    <property type="protein sequence ID" value="MEB3021622.1"/>
    <property type="molecule type" value="Genomic_DNA"/>
</dbReference>
<dbReference type="RefSeq" id="WP_225405152.1">
    <property type="nucleotide sequence ID" value="NZ_JAYJJR010000006.1"/>
</dbReference>